<reference evidence="1" key="1">
    <citation type="journal article" date="2023" name="IScience">
        <title>Live-bearing cockroach genome reveals convergent evolutionary mechanisms linked to viviparity in insects and beyond.</title>
        <authorList>
            <person name="Fouks B."/>
            <person name="Harrison M.C."/>
            <person name="Mikhailova A.A."/>
            <person name="Marchal E."/>
            <person name="English S."/>
            <person name="Carruthers M."/>
            <person name="Jennings E.C."/>
            <person name="Chiamaka E.L."/>
            <person name="Frigard R.A."/>
            <person name="Pippel M."/>
            <person name="Attardo G.M."/>
            <person name="Benoit J.B."/>
            <person name="Bornberg-Bauer E."/>
            <person name="Tobe S.S."/>
        </authorList>
    </citation>
    <scope>NUCLEOTIDE SEQUENCE</scope>
    <source>
        <strain evidence="1">Stay&amp;Tobe</strain>
    </source>
</reference>
<accession>A0AAD8EED7</accession>
<feature type="non-terminal residue" evidence="1">
    <location>
        <position position="54"/>
    </location>
</feature>
<dbReference type="AlphaFoldDB" id="A0AAD8EED7"/>
<sequence length="54" mass="6270">RMNFLIKHTVMHQHSKSGNPFVAKHRMSDRTDVALRRLMHYFDVLSHGTGSHPS</sequence>
<dbReference type="Proteomes" id="UP001233999">
    <property type="component" value="Unassembled WGS sequence"/>
</dbReference>
<organism evidence="1 2">
    <name type="scientific">Diploptera punctata</name>
    <name type="common">Pacific beetle cockroach</name>
    <dbReference type="NCBI Taxonomy" id="6984"/>
    <lineage>
        <taxon>Eukaryota</taxon>
        <taxon>Metazoa</taxon>
        <taxon>Ecdysozoa</taxon>
        <taxon>Arthropoda</taxon>
        <taxon>Hexapoda</taxon>
        <taxon>Insecta</taxon>
        <taxon>Pterygota</taxon>
        <taxon>Neoptera</taxon>
        <taxon>Polyneoptera</taxon>
        <taxon>Dictyoptera</taxon>
        <taxon>Blattodea</taxon>
        <taxon>Blaberoidea</taxon>
        <taxon>Blaberidae</taxon>
        <taxon>Diplopterinae</taxon>
        <taxon>Diploptera</taxon>
    </lineage>
</organism>
<protein>
    <submittedName>
        <fullName evidence="1">Uncharacterized protein</fullName>
    </submittedName>
</protein>
<gene>
    <name evidence="1" type="ORF">L9F63_019609</name>
</gene>
<evidence type="ECO:0000313" key="1">
    <source>
        <dbReference type="EMBL" id="KAJ9586799.1"/>
    </source>
</evidence>
<reference evidence="1" key="2">
    <citation type="submission" date="2023-05" db="EMBL/GenBank/DDBJ databases">
        <authorList>
            <person name="Fouks B."/>
        </authorList>
    </citation>
    <scope>NUCLEOTIDE SEQUENCE</scope>
    <source>
        <strain evidence="1">Stay&amp;Tobe</strain>
        <tissue evidence="1">Testes</tissue>
    </source>
</reference>
<keyword evidence="2" id="KW-1185">Reference proteome</keyword>
<comment type="caution">
    <text evidence="1">The sequence shown here is derived from an EMBL/GenBank/DDBJ whole genome shotgun (WGS) entry which is preliminary data.</text>
</comment>
<feature type="non-terminal residue" evidence="1">
    <location>
        <position position="1"/>
    </location>
</feature>
<evidence type="ECO:0000313" key="2">
    <source>
        <dbReference type="Proteomes" id="UP001233999"/>
    </source>
</evidence>
<dbReference type="EMBL" id="JASPKZ010006838">
    <property type="protein sequence ID" value="KAJ9586799.1"/>
    <property type="molecule type" value="Genomic_DNA"/>
</dbReference>
<proteinExistence type="predicted"/>
<name>A0AAD8EED7_DIPPU</name>